<evidence type="ECO:0000259" key="1">
    <source>
        <dbReference type="Pfam" id="PF13456"/>
    </source>
</evidence>
<dbReference type="Pfam" id="PF13456">
    <property type="entry name" value="RVT_3"/>
    <property type="match status" value="1"/>
</dbReference>
<dbReference type="InterPro" id="IPR044730">
    <property type="entry name" value="RNase_H-like_dom_plant"/>
</dbReference>
<proteinExistence type="predicted"/>
<comment type="caution">
    <text evidence="2">The sequence shown here is derived from an EMBL/GenBank/DDBJ whole genome shotgun (WGS) entry which is preliminary data.</text>
</comment>
<reference evidence="2 3" key="1">
    <citation type="journal article" date="2023" name="Plants (Basel)">
        <title>Bridging the Gap: Combining Genomics and Transcriptomics Approaches to Understand Stylosanthes scabra, an Orphan Legume from the Brazilian Caatinga.</title>
        <authorList>
            <person name="Ferreira-Neto J.R.C."/>
            <person name="da Silva M.D."/>
            <person name="Binneck E."/>
            <person name="de Melo N.F."/>
            <person name="da Silva R.H."/>
            <person name="de Melo A.L.T.M."/>
            <person name="Pandolfi V."/>
            <person name="Bustamante F.O."/>
            <person name="Brasileiro-Vidal A.C."/>
            <person name="Benko-Iseppon A.M."/>
        </authorList>
    </citation>
    <scope>NUCLEOTIDE SEQUENCE [LARGE SCALE GENOMIC DNA]</scope>
    <source>
        <tissue evidence="2">Leaves</tissue>
    </source>
</reference>
<keyword evidence="3" id="KW-1185">Reference proteome</keyword>
<dbReference type="InterPro" id="IPR053151">
    <property type="entry name" value="RNase_H-like"/>
</dbReference>
<dbReference type="InterPro" id="IPR012337">
    <property type="entry name" value="RNaseH-like_sf"/>
</dbReference>
<sequence length="213" mass="24053">MATDDLCKRCGHAPEDILHCFWSCLKAKAIWQLLDPSLLMEVFQPDVPWSDVKVAGLSRSLLNDILLASKGTTHLIPSLPISKWVPPPVDYYKVNCDASIFHERQLARFDCVLRDVSGSWVLGCYGHIPVWTIFRCELLAVWNGLMLAWEAGCQNDLLRRNWNVQFVLIKREANFAADWMAKKDALSNSDYCLWTAPGEDLAEILCQEAAGLS</sequence>
<dbReference type="PANTHER" id="PTHR47723">
    <property type="entry name" value="OS05G0353850 PROTEIN"/>
    <property type="match status" value="1"/>
</dbReference>
<dbReference type="SUPFAM" id="SSF53098">
    <property type="entry name" value="Ribonuclease H-like"/>
    <property type="match status" value="1"/>
</dbReference>
<accession>A0ABU6T4S0</accession>
<dbReference type="PANTHER" id="PTHR47723:SF13">
    <property type="entry name" value="PUTATIVE-RELATED"/>
    <property type="match status" value="1"/>
</dbReference>
<gene>
    <name evidence="2" type="ORF">PIB30_008342</name>
</gene>
<feature type="domain" description="RNase H type-1" evidence="1">
    <location>
        <begin position="95"/>
        <end position="154"/>
    </location>
</feature>
<name>A0ABU6T4S0_9FABA</name>
<evidence type="ECO:0000313" key="2">
    <source>
        <dbReference type="EMBL" id="MED6143701.1"/>
    </source>
</evidence>
<dbReference type="Proteomes" id="UP001341840">
    <property type="component" value="Unassembled WGS sequence"/>
</dbReference>
<protein>
    <recommendedName>
        <fullName evidence="1">RNase H type-1 domain-containing protein</fullName>
    </recommendedName>
</protein>
<organism evidence="2 3">
    <name type="scientific">Stylosanthes scabra</name>
    <dbReference type="NCBI Taxonomy" id="79078"/>
    <lineage>
        <taxon>Eukaryota</taxon>
        <taxon>Viridiplantae</taxon>
        <taxon>Streptophyta</taxon>
        <taxon>Embryophyta</taxon>
        <taxon>Tracheophyta</taxon>
        <taxon>Spermatophyta</taxon>
        <taxon>Magnoliopsida</taxon>
        <taxon>eudicotyledons</taxon>
        <taxon>Gunneridae</taxon>
        <taxon>Pentapetalae</taxon>
        <taxon>rosids</taxon>
        <taxon>fabids</taxon>
        <taxon>Fabales</taxon>
        <taxon>Fabaceae</taxon>
        <taxon>Papilionoideae</taxon>
        <taxon>50 kb inversion clade</taxon>
        <taxon>dalbergioids sensu lato</taxon>
        <taxon>Dalbergieae</taxon>
        <taxon>Pterocarpus clade</taxon>
        <taxon>Stylosanthes</taxon>
    </lineage>
</organism>
<dbReference type="EMBL" id="JASCZI010090639">
    <property type="protein sequence ID" value="MED6143701.1"/>
    <property type="molecule type" value="Genomic_DNA"/>
</dbReference>
<evidence type="ECO:0000313" key="3">
    <source>
        <dbReference type="Proteomes" id="UP001341840"/>
    </source>
</evidence>
<dbReference type="CDD" id="cd06222">
    <property type="entry name" value="RNase_H_like"/>
    <property type="match status" value="1"/>
</dbReference>
<dbReference type="InterPro" id="IPR002156">
    <property type="entry name" value="RNaseH_domain"/>
</dbReference>